<dbReference type="OrthoDB" id="4093211at2759"/>
<proteinExistence type="predicted"/>
<protein>
    <submittedName>
        <fullName evidence="1">Multidrug resistance protein</fullName>
    </submittedName>
</protein>
<dbReference type="Proteomes" id="UP001140560">
    <property type="component" value="Unassembled WGS sequence"/>
</dbReference>
<evidence type="ECO:0000313" key="2">
    <source>
        <dbReference type="Proteomes" id="UP001140560"/>
    </source>
</evidence>
<name>A0A9W8YBA0_9PLEO</name>
<accession>A0A9W8YBA0</accession>
<gene>
    <name evidence="1" type="primary">CDR1_3</name>
    <name evidence="1" type="ORF">N0V83_005313</name>
</gene>
<keyword evidence="2" id="KW-1185">Reference proteome</keyword>
<sequence length="75" mass="7935">MATIETASRSRNPIDLEIRSAENAPEEEVAASLGLTTALDTKVGNDFVQGLSGGERKRTTIAVKAPLILSSYTSN</sequence>
<comment type="caution">
    <text evidence="1">The sequence shown here is derived from an EMBL/GenBank/DDBJ whole genome shotgun (WGS) entry which is preliminary data.</text>
</comment>
<reference evidence="1" key="1">
    <citation type="submission" date="2022-10" db="EMBL/GenBank/DDBJ databases">
        <title>Tapping the CABI collections for fungal endophytes: first genome assemblies for Collariella, Neodidymelliopsis, Ascochyta clinopodiicola, Didymella pomorum, Didymosphaeria variabile, Neocosmospora piperis and Neocucurbitaria cava.</title>
        <authorList>
            <person name="Hill R."/>
        </authorList>
    </citation>
    <scope>NUCLEOTIDE SEQUENCE</scope>
    <source>
        <strain evidence="1">IMI 356814</strain>
    </source>
</reference>
<evidence type="ECO:0000313" key="1">
    <source>
        <dbReference type="EMBL" id="KAJ4370791.1"/>
    </source>
</evidence>
<organism evidence="1 2">
    <name type="scientific">Neocucurbitaria cava</name>
    <dbReference type="NCBI Taxonomy" id="798079"/>
    <lineage>
        <taxon>Eukaryota</taxon>
        <taxon>Fungi</taxon>
        <taxon>Dikarya</taxon>
        <taxon>Ascomycota</taxon>
        <taxon>Pezizomycotina</taxon>
        <taxon>Dothideomycetes</taxon>
        <taxon>Pleosporomycetidae</taxon>
        <taxon>Pleosporales</taxon>
        <taxon>Pleosporineae</taxon>
        <taxon>Cucurbitariaceae</taxon>
        <taxon>Neocucurbitaria</taxon>
    </lineage>
</organism>
<dbReference type="AlphaFoldDB" id="A0A9W8YBA0"/>
<dbReference type="EMBL" id="JAPEUY010000008">
    <property type="protein sequence ID" value="KAJ4370791.1"/>
    <property type="molecule type" value="Genomic_DNA"/>
</dbReference>